<feature type="transmembrane region" description="Helical" evidence="5">
    <location>
        <begin position="342"/>
        <end position="361"/>
    </location>
</feature>
<evidence type="ECO:0000256" key="4">
    <source>
        <dbReference type="ARBA" id="ARBA00023136"/>
    </source>
</evidence>
<evidence type="ECO:0000313" key="7">
    <source>
        <dbReference type="EMBL" id="BAY16774.1"/>
    </source>
</evidence>
<dbReference type="InterPro" id="IPR036259">
    <property type="entry name" value="MFS_trans_sf"/>
</dbReference>
<dbReference type="Gene3D" id="1.20.1250.20">
    <property type="entry name" value="MFS general substrate transporter like domains"/>
    <property type="match status" value="2"/>
</dbReference>
<evidence type="ECO:0000256" key="1">
    <source>
        <dbReference type="ARBA" id="ARBA00004651"/>
    </source>
</evidence>
<feature type="transmembrane region" description="Helical" evidence="5">
    <location>
        <begin position="308"/>
        <end position="330"/>
    </location>
</feature>
<keyword evidence="4 5" id="KW-0472">Membrane</keyword>
<comment type="subcellular location">
    <subcellularLocation>
        <location evidence="1">Cell membrane</location>
        <topology evidence="1">Multi-pass membrane protein</topology>
    </subcellularLocation>
</comment>
<dbReference type="Pfam" id="PF07690">
    <property type="entry name" value="MFS_1"/>
    <property type="match status" value="1"/>
</dbReference>
<dbReference type="Proteomes" id="UP000218287">
    <property type="component" value="Chromosome"/>
</dbReference>
<dbReference type="CDD" id="cd17489">
    <property type="entry name" value="MFS_YfcJ_like"/>
    <property type="match status" value="1"/>
</dbReference>
<feature type="transmembrane region" description="Helical" evidence="5">
    <location>
        <begin position="21"/>
        <end position="44"/>
    </location>
</feature>
<dbReference type="GO" id="GO:0005886">
    <property type="term" value="C:plasma membrane"/>
    <property type="evidence" value="ECO:0007669"/>
    <property type="project" value="UniProtKB-SubCell"/>
</dbReference>
<dbReference type="PROSITE" id="PS50850">
    <property type="entry name" value="MFS"/>
    <property type="match status" value="1"/>
</dbReference>
<evidence type="ECO:0000256" key="3">
    <source>
        <dbReference type="ARBA" id="ARBA00022989"/>
    </source>
</evidence>
<gene>
    <name evidence="7" type="ORF">NIES21_26070</name>
</gene>
<proteinExistence type="predicted"/>
<feature type="transmembrane region" description="Helical" evidence="5">
    <location>
        <begin position="172"/>
        <end position="194"/>
    </location>
</feature>
<dbReference type="InterPro" id="IPR011701">
    <property type="entry name" value="MFS"/>
</dbReference>
<protein>
    <submittedName>
        <fullName evidence="7">General substrate transporter</fullName>
    </submittedName>
</protein>
<feature type="transmembrane region" description="Helical" evidence="5">
    <location>
        <begin position="283"/>
        <end position="302"/>
    </location>
</feature>
<feature type="domain" description="Major facilitator superfamily (MFS) profile" evidence="6">
    <location>
        <begin position="20"/>
        <end position="396"/>
    </location>
</feature>
<dbReference type="GO" id="GO:0022857">
    <property type="term" value="F:transmembrane transporter activity"/>
    <property type="evidence" value="ECO:0007669"/>
    <property type="project" value="InterPro"/>
</dbReference>
<evidence type="ECO:0000256" key="2">
    <source>
        <dbReference type="ARBA" id="ARBA00022692"/>
    </source>
</evidence>
<keyword evidence="8" id="KW-1185">Reference proteome</keyword>
<feature type="transmembrane region" description="Helical" evidence="5">
    <location>
        <begin position="110"/>
        <end position="132"/>
    </location>
</feature>
<organism evidence="7 8">
    <name type="scientific">Anabaenopsis circularis NIES-21</name>
    <dbReference type="NCBI Taxonomy" id="1085406"/>
    <lineage>
        <taxon>Bacteria</taxon>
        <taxon>Bacillati</taxon>
        <taxon>Cyanobacteriota</taxon>
        <taxon>Cyanophyceae</taxon>
        <taxon>Nostocales</taxon>
        <taxon>Nodulariaceae</taxon>
        <taxon>Anabaenopsis</taxon>
    </lineage>
</organism>
<dbReference type="InterPro" id="IPR020846">
    <property type="entry name" value="MFS_dom"/>
</dbReference>
<reference evidence="7 8" key="1">
    <citation type="submission" date="2017-06" db="EMBL/GenBank/DDBJ databases">
        <title>Genome sequencing of cyanobaciteial culture collection at National Institute for Environmental Studies (NIES).</title>
        <authorList>
            <person name="Hirose Y."/>
            <person name="Shimura Y."/>
            <person name="Fujisawa T."/>
            <person name="Nakamura Y."/>
            <person name="Kawachi M."/>
        </authorList>
    </citation>
    <scope>NUCLEOTIDE SEQUENCE [LARGE SCALE GENOMIC DNA]</scope>
    <source>
        <strain evidence="7 8">NIES-21</strain>
    </source>
</reference>
<sequence>MFFASPLKAFNTFDTDLRRNLLILFAAGLLFWSSTAAFLPTLPLYIQDVGGSKQEIGIVMGGFAIGLLLFRPMLGKLADKRGRKLVLLIGTAVAAIAPFGYLVFTSIPLLFWLRIFHGISIAAFTTGYTALVADLAPVAIRGEIISYMSLTAPIGLAVGPAIGGYLQETSGYSRLFLFTATIAFIGLLCASQVINPPLNSQHQSEHQNSNFWQILASPRVRVPALVMLLVGTSVGAVHIFVSLFIKSTEVSFNGGWFFTVSAISSFTIRVFAGRASDRFGRGLFITFGIAAYTLACVLLWQANNTNAFLISAIAEGCGGGTMISMITTMMADRSLPQERGQIFAICMAGFDLGIAIAAPIFGYVSEFVGYRNMFAYSATLTFLALLIFLTLSNKNLSNSLRFALGRGEDAFSLNNIN</sequence>
<evidence type="ECO:0000259" key="6">
    <source>
        <dbReference type="PROSITE" id="PS50850"/>
    </source>
</evidence>
<feature type="transmembrane region" description="Helical" evidence="5">
    <location>
        <begin position="373"/>
        <end position="391"/>
    </location>
</feature>
<evidence type="ECO:0000313" key="8">
    <source>
        <dbReference type="Proteomes" id="UP000218287"/>
    </source>
</evidence>
<evidence type="ECO:0000256" key="5">
    <source>
        <dbReference type="SAM" id="Phobius"/>
    </source>
</evidence>
<dbReference type="InterPro" id="IPR052714">
    <property type="entry name" value="MFS_Exporter"/>
</dbReference>
<feature type="transmembrane region" description="Helical" evidence="5">
    <location>
        <begin position="251"/>
        <end position="271"/>
    </location>
</feature>
<accession>A0A1Z4GGY5</accession>
<dbReference type="AlphaFoldDB" id="A0A1Z4GGY5"/>
<dbReference type="SUPFAM" id="SSF103473">
    <property type="entry name" value="MFS general substrate transporter"/>
    <property type="match status" value="1"/>
</dbReference>
<dbReference type="PANTHER" id="PTHR23531:SF1">
    <property type="entry name" value="QUINOLENE RESISTANCE PROTEIN NORA"/>
    <property type="match status" value="1"/>
</dbReference>
<keyword evidence="2 5" id="KW-0812">Transmembrane</keyword>
<dbReference type="PANTHER" id="PTHR23531">
    <property type="entry name" value="QUINOLENE RESISTANCE PROTEIN NORA"/>
    <property type="match status" value="1"/>
</dbReference>
<feature type="transmembrane region" description="Helical" evidence="5">
    <location>
        <begin position="224"/>
        <end position="245"/>
    </location>
</feature>
<feature type="transmembrane region" description="Helical" evidence="5">
    <location>
        <begin position="85"/>
        <end position="104"/>
    </location>
</feature>
<name>A0A1Z4GGY5_9CYAN</name>
<keyword evidence="3 5" id="KW-1133">Transmembrane helix</keyword>
<dbReference type="EMBL" id="AP018174">
    <property type="protein sequence ID" value="BAY16774.1"/>
    <property type="molecule type" value="Genomic_DNA"/>
</dbReference>
<feature type="transmembrane region" description="Helical" evidence="5">
    <location>
        <begin position="144"/>
        <end position="166"/>
    </location>
</feature>
<feature type="transmembrane region" description="Helical" evidence="5">
    <location>
        <begin position="56"/>
        <end position="73"/>
    </location>
</feature>